<gene>
    <name evidence="1" type="ORF">PoB_007502800</name>
</gene>
<accession>A0AAV4DVV8</accession>
<dbReference type="Proteomes" id="UP000735302">
    <property type="component" value="Unassembled WGS sequence"/>
</dbReference>
<keyword evidence="2" id="KW-1185">Reference proteome</keyword>
<sequence>MVCAATIRADKLREAAFDHCRCLLAIPILVGSKNVLTVVSSDYRINVKRKEKAFNSNLLMRYITKDIFSNETPTDDVSLSQVCLLWRTMTKVMAMMTKVATSYHSLSAGEERR</sequence>
<proteinExistence type="predicted"/>
<dbReference type="AlphaFoldDB" id="A0AAV4DVV8"/>
<evidence type="ECO:0000313" key="2">
    <source>
        <dbReference type="Proteomes" id="UP000735302"/>
    </source>
</evidence>
<protein>
    <submittedName>
        <fullName evidence="1">Uncharacterized protein</fullName>
    </submittedName>
</protein>
<reference evidence="1 2" key="1">
    <citation type="journal article" date="2021" name="Elife">
        <title>Chloroplast acquisition without the gene transfer in kleptoplastic sea slugs, Plakobranchus ocellatus.</title>
        <authorList>
            <person name="Maeda T."/>
            <person name="Takahashi S."/>
            <person name="Yoshida T."/>
            <person name="Shimamura S."/>
            <person name="Takaki Y."/>
            <person name="Nagai Y."/>
            <person name="Toyoda A."/>
            <person name="Suzuki Y."/>
            <person name="Arimoto A."/>
            <person name="Ishii H."/>
            <person name="Satoh N."/>
            <person name="Nishiyama T."/>
            <person name="Hasebe M."/>
            <person name="Maruyama T."/>
            <person name="Minagawa J."/>
            <person name="Obokata J."/>
            <person name="Shigenobu S."/>
        </authorList>
    </citation>
    <scope>NUCLEOTIDE SEQUENCE [LARGE SCALE GENOMIC DNA]</scope>
</reference>
<dbReference type="EMBL" id="BLXT01008428">
    <property type="protein sequence ID" value="GFO48523.1"/>
    <property type="molecule type" value="Genomic_DNA"/>
</dbReference>
<comment type="caution">
    <text evidence="1">The sequence shown here is derived from an EMBL/GenBank/DDBJ whole genome shotgun (WGS) entry which is preliminary data.</text>
</comment>
<evidence type="ECO:0000313" key="1">
    <source>
        <dbReference type="EMBL" id="GFO48523.1"/>
    </source>
</evidence>
<organism evidence="1 2">
    <name type="scientific">Plakobranchus ocellatus</name>
    <dbReference type="NCBI Taxonomy" id="259542"/>
    <lineage>
        <taxon>Eukaryota</taxon>
        <taxon>Metazoa</taxon>
        <taxon>Spiralia</taxon>
        <taxon>Lophotrochozoa</taxon>
        <taxon>Mollusca</taxon>
        <taxon>Gastropoda</taxon>
        <taxon>Heterobranchia</taxon>
        <taxon>Euthyneura</taxon>
        <taxon>Panpulmonata</taxon>
        <taxon>Sacoglossa</taxon>
        <taxon>Placobranchoidea</taxon>
        <taxon>Plakobranchidae</taxon>
        <taxon>Plakobranchus</taxon>
    </lineage>
</organism>
<name>A0AAV4DVV8_9GAST</name>